<accession>A0A0A9CDQ6</accession>
<name>A0A0A9CDQ6_ARUDO</name>
<dbReference type="AlphaFoldDB" id="A0A0A9CDQ6"/>
<sequence length="17" mass="2093">MHINLVPNCYLRKQHIL</sequence>
<organism evidence="1">
    <name type="scientific">Arundo donax</name>
    <name type="common">Giant reed</name>
    <name type="synonym">Donax arundinaceus</name>
    <dbReference type="NCBI Taxonomy" id="35708"/>
    <lineage>
        <taxon>Eukaryota</taxon>
        <taxon>Viridiplantae</taxon>
        <taxon>Streptophyta</taxon>
        <taxon>Embryophyta</taxon>
        <taxon>Tracheophyta</taxon>
        <taxon>Spermatophyta</taxon>
        <taxon>Magnoliopsida</taxon>
        <taxon>Liliopsida</taxon>
        <taxon>Poales</taxon>
        <taxon>Poaceae</taxon>
        <taxon>PACMAD clade</taxon>
        <taxon>Arundinoideae</taxon>
        <taxon>Arundineae</taxon>
        <taxon>Arundo</taxon>
    </lineage>
</organism>
<dbReference type="EMBL" id="GBRH01226365">
    <property type="protein sequence ID" value="JAD71530.1"/>
    <property type="molecule type" value="Transcribed_RNA"/>
</dbReference>
<evidence type="ECO:0000313" key="1">
    <source>
        <dbReference type="EMBL" id="JAD71530.1"/>
    </source>
</evidence>
<reference evidence="1" key="1">
    <citation type="submission" date="2014-09" db="EMBL/GenBank/DDBJ databases">
        <authorList>
            <person name="Magalhaes I.L.F."/>
            <person name="Oliveira U."/>
            <person name="Santos F.R."/>
            <person name="Vidigal T.H.D.A."/>
            <person name="Brescovit A.D."/>
            <person name="Santos A.J."/>
        </authorList>
    </citation>
    <scope>NUCLEOTIDE SEQUENCE</scope>
    <source>
        <tissue evidence="1">Shoot tissue taken approximately 20 cm above the soil surface</tissue>
    </source>
</reference>
<protein>
    <submittedName>
        <fullName evidence="1">Uncharacterized protein</fullName>
    </submittedName>
</protein>
<reference evidence="1" key="2">
    <citation type="journal article" date="2015" name="Data Brief">
        <title>Shoot transcriptome of the giant reed, Arundo donax.</title>
        <authorList>
            <person name="Barrero R.A."/>
            <person name="Guerrero F.D."/>
            <person name="Moolhuijzen P."/>
            <person name="Goolsby J.A."/>
            <person name="Tidwell J."/>
            <person name="Bellgard S.E."/>
            <person name="Bellgard M.I."/>
        </authorList>
    </citation>
    <scope>NUCLEOTIDE SEQUENCE</scope>
    <source>
        <tissue evidence="1">Shoot tissue taken approximately 20 cm above the soil surface</tissue>
    </source>
</reference>
<proteinExistence type="predicted"/>